<dbReference type="Gene3D" id="1.10.860.10">
    <property type="entry name" value="DNAb Helicase, Chain A"/>
    <property type="match status" value="1"/>
</dbReference>
<sequence length="120" mass="13943">PDFNFIHENYQVIYNLSEAYFDTHDEYEVADFLDFINEDGLRQVVVTLEMGDYADEVSEQEINDCLSLIMSQTPLEDKIKKVQTEMLEAKRQNDTAKITKLTMDLISLLKEQQNAKSLTI</sequence>
<feature type="non-terminal residue" evidence="1">
    <location>
        <position position="1"/>
    </location>
</feature>
<dbReference type="Proteomes" id="UP000437575">
    <property type="component" value="Unassembled WGS sequence"/>
</dbReference>
<dbReference type="InterPro" id="IPR016136">
    <property type="entry name" value="DNA_helicase_N/primase_C"/>
</dbReference>
<proteinExistence type="predicted"/>
<accession>A0A6A8LSM1</accession>
<name>A0A6A8LSM1_9LACO</name>
<evidence type="ECO:0000313" key="1">
    <source>
        <dbReference type="EMBL" id="MSE06456.1"/>
    </source>
</evidence>
<gene>
    <name evidence="1" type="ORF">GKC34_12020</name>
</gene>
<reference evidence="1 2" key="1">
    <citation type="submission" date="2019-11" db="EMBL/GenBank/DDBJ databases">
        <title>Draft Genome Sequence of Plant Growth-Promoting Rhizosphere-Associated Bacteria.</title>
        <authorList>
            <person name="Vasilyev I.Y."/>
            <person name="Radchenko V."/>
            <person name="Ilnitskaya E.V."/>
        </authorList>
    </citation>
    <scope>NUCLEOTIDE SEQUENCE [LARGE SCALE GENOMIC DNA]</scope>
    <source>
        <strain evidence="1 2">VRA_1sq_f</strain>
    </source>
</reference>
<evidence type="ECO:0000313" key="2">
    <source>
        <dbReference type="Proteomes" id="UP000437575"/>
    </source>
</evidence>
<protein>
    <submittedName>
        <fullName evidence="1">DNA primase</fullName>
    </submittedName>
</protein>
<dbReference type="EMBL" id="WKKZ01000939">
    <property type="protein sequence ID" value="MSE06456.1"/>
    <property type="molecule type" value="Genomic_DNA"/>
</dbReference>
<organism evidence="1 2">
    <name type="scientific">Ligilactobacillus salivarius</name>
    <dbReference type="NCBI Taxonomy" id="1624"/>
    <lineage>
        <taxon>Bacteria</taxon>
        <taxon>Bacillati</taxon>
        <taxon>Bacillota</taxon>
        <taxon>Bacilli</taxon>
        <taxon>Lactobacillales</taxon>
        <taxon>Lactobacillaceae</taxon>
        <taxon>Ligilactobacillus</taxon>
    </lineage>
</organism>
<dbReference type="AlphaFoldDB" id="A0A6A8LSM1"/>
<comment type="caution">
    <text evidence="1">The sequence shown here is derived from an EMBL/GenBank/DDBJ whole genome shotgun (WGS) entry which is preliminary data.</text>
</comment>